<evidence type="ECO:0000313" key="2">
    <source>
        <dbReference type="Proteomes" id="UP000595917"/>
    </source>
</evidence>
<dbReference type="Proteomes" id="UP000595917">
    <property type="component" value="Chromosome"/>
</dbReference>
<reference evidence="1" key="1">
    <citation type="submission" date="2021-01" db="EMBL/GenBank/DDBJ databases">
        <title>Description of Breznakiella homolactica.</title>
        <authorList>
            <person name="Song Y."/>
            <person name="Brune A."/>
        </authorList>
    </citation>
    <scope>NUCLEOTIDE SEQUENCE</scope>
    <source>
        <strain evidence="1">RmG30</strain>
    </source>
</reference>
<gene>
    <name evidence="1" type="ORF">JFL75_02920</name>
</gene>
<name>A0A7T7XP30_9SPIR</name>
<dbReference type="KEGG" id="bhc:JFL75_02920"/>
<dbReference type="EMBL" id="CP067089">
    <property type="protein sequence ID" value="QQO09878.1"/>
    <property type="molecule type" value="Genomic_DNA"/>
</dbReference>
<keyword evidence="2" id="KW-1185">Reference proteome</keyword>
<evidence type="ECO:0000313" key="1">
    <source>
        <dbReference type="EMBL" id="QQO09878.1"/>
    </source>
</evidence>
<dbReference type="AlphaFoldDB" id="A0A7T7XP30"/>
<proteinExistence type="predicted"/>
<dbReference type="RefSeq" id="WP_215627182.1">
    <property type="nucleotide sequence ID" value="NZ_CP067089.2"/>
</dbReference>
<protein>
    <submittedName>
        <fullName evidence="1">Uncharacterized protein</fullName>
    </submittedName>
</protein>
<sequence>MEKTFRCGICGKTAKLGIEDEVPVCHGQEMQEVIEQTGAACMHAGPEAARPMEAEGPCNDYTGEQK</sequence>
<organism evidence="1 2">
    <name type="scientific">Breznakiella homolactica</name>
    <dbReference type="NCBI Taxonomy" id="2798577"/>
    <lineage>
        <taxon>Bacteria</taxon>
        <taxon>Pseudomonadati</taxon>
        <taxon>Spirochaetota</taxon>
        <taxon>Spirochaetia</taxon>
        <taxon>Spirochaetales</taxon>
        <taxon>Breznakiellaceae</taxon>
        <taxon>Breznakiella</taxon>
    </lineage>
</organism>
<accession>A0A7T7XP30</accession>